<gene>
    <name evidence="1" type="ORF">A3860_14855</name>
</gene>
<reference evidence="1 2" key="1">
    <citation type="submission" date="2016-03" db="EMBL/GenBank/DDBJ databases">
        <title>Niastella vici sp. nov., isolated from farmland soil.</title>
        <authorList>
            <person name="Chen L."/>
            <person name="Wang D."/>
            <person name="Yang S."/>
            <person name="Wang G."/>
        </authorList>
    </citation>
    <scope>NUCLEOTIDE SEQUENCE [LARGE SCALE GENOMIC DNA]</scope>
    <source>
        <strain evidence="1 2">DJ57</strain>
    </source>
</reference>
<dbReference type="AlphaFoldDB" id="A0A1V9G5F4"/>
<dbReference type="Proteomes" id="UP000192796">
    <property type="component" value="Unassembled WGS sequence"/>
</dbReference>
<keyword evidence="2" id="KW-1185">Reference proteome</keyword>
<dbReference type="STRING" id="1703345.A3860_14855"/>
<protein>
    <submittedName>
        <fullName evidence="1">Uncharacterized protein</fullName>
    </submittedName>
</protein>
<name>A0A1V9G5F4_9BACT</name>
<dbReference type="EMBL" id="LVYD01000013">
    <property type="protein sequence ID" value="OQP65871.1"/>
    <property type="molecule type" value="Genomic_DNA"/>
</dbReference>
<evidence type="ECO:0000313" key="2">
    <source>
        <dbReference type="Proteomes" id="UP000192796"/>
    </source>
</evidence>
<evidence type="ECO:0000313" key="1">
    <source>
        <dbReference type="EMBL" id="OQP65871.1"/>
    </source>
</evidence>
<accession>A0A1V9G5F4</accession>
<comment type="caution">
    <text evidence="1">The sequence shown here is derived from an EMBL/GenBank/DDBJ whole genome shotgun (WGS) entry which is preliminary data.</text>
</comment>
<proteinExistence type="predicted"/>
<sequence length="161" mass="18785">MLFRNTSKIIDLAIKRFDEEQSGKSIFSKSSGLGYREIVKTFVTSGNCLNYYDIAKVDKSDFAFPEQTLRQIRGETKMGWTGFVAKMKDGKQFSFGTSFLFDFFEMPKGYSPNDIIEIINHSYLDKDGNLKSYHVPEVYKEFDKSLVYREKPYFECYLDNL</sequence>
<organism evidence="1 2">
    <name type="scientific">Niastella vici</name>
    <dbReference type="NCBI Taxonomy" id="1703345"/>
    <lineage>
        <taxon>Bacteria</taxon>
        <taxon>Pseudomonadati</taxon>
        <taxon>Bacteroidota</taxon>
        <taxon>Chitinophagia</taxon>
        <taxon>Chitinophagales</taxon>
        <taxon>Chitinophagaceae</taxon>
        <taxon>Niastella</taxon>
    </lineage>
</organism>